<evidence type="ECO:0000313" key="2">
    <source>
        <dbReference type="EMBL" id="MFC7245221.1"/>
    </source>
</evidence>
<gene>
    <name evidence="2" type="ORF">ACFQO7_22320</name>
</gene>
<feature type="transmembrane region" description="Helical" evidence="1">
    <location>
        <begin position="6"/>
        <end position="25"/>
    </location>
</feature>
<protein>
    <recommendedName>
        <fullName evidence="4">Nuclease-like protein</fullName>
    </recommendedName>
</protein>
<proteinExistence type="predicted"/>
<sequence length="233" mass="26647">MNDFMLGVVSSLVASAIAVVCGWLVTRQGRRWLTRQLSALTGIGIERAYDHQTLATTDLAADLAQARWIKVMAGRGNELTRESFRPVWLDATGRLEFVEVLLPDPRPSGSWLDQREREVCRIDPAFRGGVLQDQVRNNIRYVEQIAERHERIRLKLYDLPQVARVIVTDRVAYLTPYAAHQHGRRSPCMVFRNPSTLYDHALRLFNTAWERSEPSTGRLTRLHAAPRSRTDNC</sequence>
<dbReference type="Proteomes" id="UP001596392">
    <property type="component" value="Unassembled WGS sequence"/>
</dbReference>
<reference evidence="3" key="1">
    <citation type="journal article" date="2019" name="Int. J. Syst. Evol. Microbiol.">
        <title>The Global Catalogue of Microorganisms (GCM) 10K type strain sequencing project: providing services to taxonomists for standard genome sequencing and annotation.</title>
        <authorList>
            <consortium name="The Broad Institute Genomics Platform"/>
            <consortium name="The Broad Institute Genome Sequencing Center for Infectious Disease"/>
            <person name="Wu L."/>
            <person name="Ma J."/>
        </authorList>
    </citation>
    <scope>NUCLEOTIDE SEQUENCE [LARGE SCALE GENOMIC DNA]</scope>
    <source>
        <strain evidence="3">CGMCC 1.9106</strain>
    </source>
</reference>
<dbReference type="EMBL" id="JBHTAC010000024">
    <property type="protein sequence ID" value="MFC7245221.1"/>
    <property type="molecule type" value="Genomic_DNA"/>
</dbReference>
<keyword evidence="1" id="KW-0812">Transmembrane</keyword>
<keyword evidence="1" id="KW-1133">Transmembrane helix</keyword>
<keyword evidence="1" id="KW-0472">Membrane</keyword>
<evidence type="ECO:0000256" key="1">
    <source>
        <dbReference type="SAM" id="Phobius"/>
    </source>
</evidence>
<keyword evidence="3" id="KW-1185">Reference proteome</keyword>
<dbReference type="RefSeq" id="WP_376808166.1">
    <property type="nucleotide sequence ID" value="NZ_JBHTAC010000024.1"/>
</dbReference>
<evidence type="ECO:0000313" key="3">
    <source>
        <dbReference type="Proteomes" id="UP001596392"/>
    </source>
</evidence>
<organism evidence="2 3">
    <name type="scientific">Catellatospora aurea</name>
    <dbReference type="NCBI Taxonomy" id="1337874"/>
    <lineage>
        <taxon>Bacteria</taxon>
        <taxon>Bacillati</taxon>
        <taxon>Actinomycetota</taxon>
        <taxon>Actinomycetes</taxon>
        <taxon>Micromonosporales</taxon>
        <taxon>Micromonosporaceae</taxon>
        <taxon>Catellatospora</taxon>
    </lineage>
</organism>
<comment type="caution">
    <text evidence="2">The sequence shown here is derived from an EMBL/GenBank/DDBJ whole genome shotgun (WGS) entry which is preliminary data.</text>
</comment>
<evidence type="ECO:0008006" key="4">
    <source>
        <dbReference type="Google" id="ProtNLM"/>
    </source>
</evidence>
<name>A0ABW2GZ05_9ACTN</name>
<accession>A0ABW2GZ05</accession>